<dbReference type="Pfam" id="PF00459">
    <property type="entry name" value="Inositol_P"/>
    <property type="match status" value="1"/>
</dbReference>
<dbReference type="GO" id="GO:0006020">
    <property type="term" value="P:inositol metabolic process"/>
    <property type="evidence" value="ECO:0007669"/>
    <property type="project" value="TreeGrafter"/>
</dbReference>
<dbReference type="Proteomes" id="UP000886076">
    <property type="component" value="Unassembled WGS sequence"/>
</dbReference>
<dbReference type="InterPro" id="IPR000760">
    <property type="entry name" value="Inositol_monophosphatase-like"/>
</dbReference>
<feature type="binding site" evidence="1">
    <location>
        <position position="92"/>
    </location>
    <ligand>
        <name>Mg(2+)</name>
        <dbReference type="ChEBI" id="CHEBI:18420"/>
        <label>1</label>
        <note>catalytic</note>
    </ligand>
</feature>
<sequence>MSNFDLNYEELMNISRKIAEEASKELAKISQDERSFEHLDKGKETIKADKLSEDLIIEMLKNEGIRGTIVTEESEVIKEGNENIIAIIDPLDGSKNYARGIKWCSVSIAFAEQRGNGINDIVAGTVKPVFFNESFSFYKRGGVFVNNEKYYIKKQPGIDKEKYYAVYFDNDNAIETVKNIREKLINRGYIATFRSLGSAALELALVSIGKIDGFIDARSKLRIVDAAAGIGMIIENGGVVRGLDGEDFLDIDLKTMYRFKSLIALSSIEEARTVFG</sequence>
<feature type="binding site" evidence="1">
    <location>
        <position position="72"/>
    </location>
    <ligand>
        <name>Mg(2+)</name>
        <dbReference type="ChEBI" id="CHEBI:18420"/>
        <label>1</label>
        <note>catalytic</note>
    </ligand>
</feature>
<dbReference type="Gene3D" id="3.30.540.10">
    <property type="entry name" value="Fructose-1,6-Bisphosphatase, subunit A, domain 1"/>
    <property type="match status" value="1"/>
</dbReference>
<keyword evidence="1" id="KW-0460">Magnesium</keyword>
<organism evidence="2">
    <name type="scientific">Fervidicoccus fontis</name>
    <dbReference type="NCBI Taxonomy" id="683846"/>
    <lineage>
        <taxon>Archaea</taxon>
        <taxon>Thermoproteota</taxon>
        <taxon>Thermoprotei</taxon>
        <taxon>Fervidicoccales</taxon>
        <taxon>Fervidicoccaceae</taxon>
        <taxon>Fervidicoccus</taxon>
    </lineage>
</organism>
<comment type="caution">
    <text evidence="2">The sequence shown here is derived from an EMBL/GenBank/DDBJ whole genome shotgun (WGS) entry which is preliminary data.</text>
</comment>
<evidence type="ECO:0000256" key="1">
    <source>
        <dbReference type="PIRSR" id="PIRSR600760-2"/>
    </source>
</evidence>
<gene>
    <name evidence="2" type="ORF">ENO39_03330</name>
</gene>
<feature type="binding site" evidence="1">
    <location>
        <position position="89"/>
    </location>
    <ligand>
        <name>Mg(2+)</name>
        <dbReference type="ChEBI" id="CHEBI:18420"/>
        <label>1</label>
        <note>catalytic</note>
    </ligand>
</feature>
<dbReference type="SUPFAM" id="SSF56655">
    <property type="entry name" value="Carbohydrate phosphatase"/>
    <property type="match status" value="1"/>
</dbReference>
<dbReference type="PANTHER" id="PTHR20854">
    <property type="entry name" value="INOSITOL MONOPHOSPHATASE"/>
    <property type="match status" value="1"/>
</dbReference>
<dbReference type="GO" id="GO:0007165">
    <property type="term" value="P:signal transduction"/>
    <property type="evidence" value="ECO:0007669"/>
    <property type="project" value="TreeGrafter"/>
</dbReference>
<dbReference type="RefSeq" id="WP_272985411.1">
    <property type="nucleotide sequence ID" value="NZ_DSFH01000047.1"/>
</dbReference>
<proteinExistence type="predicted"/>
<dbReference type="GO" id="GO:0008934">
    <property type="term" value="F:inositol monophosphate 1-phosphatase activity"/>
    <property type="evidence" value="ECO:0007669"/>
    <property type="project" value="TreeGrafter"/>
</dbReference>
<feature type="binding site" evidence="1">
    <location>
        <position position="91"/>
    </location>
    <ligand>
        <name>Mg(2+)</name>
        <dbReference type="ChEBI" id="CHEBI:18420"/>
        <label>1</label>
        <note>catalytic</note>
    </ligand>
</feature>
<evidence type="ECO:0000313" key="2">
    <source>
        <dbReference type="EMBL" id="HEW64070.1"/>
    </source>
</evidence>
<feature type="binding site" evidence="1">
    <location>
        <position position="225"/>
    </location>
    <ligand>
        <name>Mg(2+)</name>
        <dbReference type="ChEBI" id="CHEBI:18420"/>
        <label>1</label>
        <note>catalytic</note>
    </ligand>
</feature>
<dbReference type="PRINTS" id="PR00377">
    <property type="entry name" value="IMPHPHTASES"/>
</dbReference>
<dbReference type="PANTHER" id="PTHR20854:SF4">
    <property type="entry name" value="INOSITOL-1-MONOPHOSPHATASE-RELATED"/>
    <property type="match status" value="1"/>
</dbReference>
<name>A0A7C2ZDR1_9CREN</name>
<dbReference type="AlphaFoldDB" id="A0A7C2ZDR1"/>
<reference evidence="2" key="1">
    <citation type="journal article" date="2020" name="mSystems">
        <title>Genome- and Community-Level Interaction Insights into Carbon Utilization and Element Cycling Functions of Hydrothermarchaeota in Hydrothermal Sediment.</title>
        <authorList>
            <person name="Zhou Z."/>
            <person name="Liu Y."/>
            <person name="Xu W."/>
            <person name="Pan J."/>
            <person name="Luo Z.H."/>
            <person name="Li M."/>
        </authorList>
    </citation>
    <scope>NUCLEOTIDE SEQUENCE [LARGE SCALE GENOMIC DNA]</scope>
    <source>
        <strain evidence="2">SpSt-1261</strain>
    </source>
</reference>
<dbReference type="GO" id="GO:0046872">
    <property type="term" value="F:metal ion binding"/>
    <property type="evidence" value="ECO:0007669"/>
    <property type="project" value="UniProtKB-KW"/>
</dbReference>
<protein>
    <submittedName>
        <fullName evidence="2">Inositol monophosphatase</fullName>
    </submittedName>
</protein>
<keyword evidence="1" id="KW-0479">Metal-binding</keyword>
<dbReference type="EMBL" id="DSFH01000047">
    <property type="protein sequence ID" value="HEW64070.1"/>
    <property type="molecule type" value="Genomic_DNA"/>
</dbReference>
<dbReference type="Gene3D" id="3.40.190.80">
    <property type="match status" value="1"/>
</dbReference>
<comment type="cofactor">
    <cofactor evidence="1">
        <name>Mg(2+)</name>
        <dbReference type="ChEBI" id="CHEBI:18420"/>
    </cofactor>
</comment>
<accession>A0A7C2ZDR1</accession>